<sequence>MTHAADFWDARYEAEAYAYGTEPNAYFRRQLDALPPGRLLLLAEGEGRNAVYAARQGWQVTAVDFSDEARAKAQRLAARQGVRLDYQVADLTDLAWQRPGYYDAIGLIYAHFPPDDRQAVHAAAAASLAPGGHLLLEAFNPRQLGLSSGGPREAELLYEPTQLAADFAGLTLLKNHEATVVLREGSFHAGPAQVVRLLAQCPALPAPSTEPTYSI</sequence>
<keyword evidence="4" id="KW-1185">Reference proteome</keyword>
<dbReference type="InterPro" id="IPR029063">
    <property type="entry name" value="SAM-dependent_MTases_sf"/>
</dbReference>
<protein>
    <submittedName>
        <fullName evidence="3">Class I SAM-dependent methyltransferase</fullName>
    </submittedName>
</protein>
<dbReference type="Proteomes" id="UP001501556">
    <property type="component" value="Unassembled WGS sequence"/>
</dbReference>
<evidence type="ECO:0000256" key="1">
    <source>
        <dbReference type="ARBA" id="ARBA00022679"/>
    </source>
</evidence>
<dbReference type="PANTHER" id="PTHR43861">
    <property type="entry name" value="TRANS-ACONITATE 2-METHYLTRANSFERASE-RELATED"/>
    <property type="match status" value="1"/>
</dbReference>
<dbReference type="SUPFAM" id="SSF53335">
    <property type="entry name" value="S-adenosyl-L-methionine-dependent methyltransferases"/>
    <property type="match status" value="1"/>
</dbReference>
<gene>
    <name evidence="3" type="ORF">GCM10022407_39340</name>
</gene>
<dbReference type="EMBL" id="BAABDI010000041">
    <property type="protein sequence ID" value="GAA3990998.1"/>
    <property type="molecule type" value="Genomic_DNA"/>
</dbReference>
<dbReference type="GO" id="GO:0032259">
    <property type="term" value="P:methylation"/>
    <property type="evidence" value="ECO:0007669"/>
    <property type="project" value="UniProtKB-KW"/>
</dbReference>
<feature type="domain" description="Methyltransferase" evidence="2">
    <location>
        <begin position="42"/>
        <end position="132"/>
    </location>
</feature>
<dbReference type="InterPro" id="IPR041698">
    <property type="entry name" value="Methyltransf_25"/>
</dbReference>
<comment type="caution">
    <text evidence="3">The sequence shown here is derived from an EMBL/GenBank/DDBJ whole genome shotgun (WGS) entry which is preliminary data.</text>
</comment>
<evidence type="ECO:0000313" key="3">
    <source>
        <dbReference type="EMBL" id="GAA3990998.1"/>
    </source>
</evidence>
<dbReference type="Gene3D" id="3.40.50.150">
    <property type="entry name" value="Vaccinia Virus protein VP39"/>
    <property type="match status" value="1"/>
</dbReference>
<dbReference type="Pfam" id="PF13649">
    <property type="entry name" value="Methyltransf_25"/>
    <property type="match status" value="1"/>
</dbReference>
<accession>A0ABP7R1N6</accession>
<proteinExistence type="predicted"/>
<keyword evidence="3" id="KW-0489">Methyltransferase</keyword>
<evidence type="ECO:0000259" key="2">
    <source>
        <dbReference type="Pfam" id="PF13649"/>
    </source>
</evidence>
<dbReference type="PANTHER" id="PTHR43861:SF3">
    <property type="entry name" value="PUTATIVE (AFU_ORTHOLOGUE AFUA_2G14390)-RELATED"/>
    <property type="match status" value="1"/>
</dbReference>
<evidence type="ECO:0000313" key="4">
    <source>
        <dbReference type="Proteomes" id="UP001501556"/>
    </source>
</evidence>
<dbReference type="CDD" id="cd02440">
    <property type="entry name" value="AdoMet_MTases"/>
    <property type="match status" value="1"/>
</dbReference>
<name>A0ABP7R1N6_9BACT</name>
<organism evidence="3 4">
    <name type="scientific">Hymenobacter antarcticus</name>
    <dbReference type="NCBI Taxonomy" id="486270"/>
    <lineage>
        <taxon>Bacteria</taxon>
        <taxon>Pseudomonadati</taxon>
        <taxon>Bacteroidota</taxon>
        <taxon>Cytophagia</taxon>
        <taxon>Cytophagales</taxon>
        <taxon>Hymenobacteraceae</taxon>
        <taxon>Hymenobacter</taxon>
    </lineage>
</organism>
<dbReference type="RefSeq" id="WP_345127188.1">
    <property type="nucleotide sequence ID" value="NZ_BAABDI010000041.1"/>
</dbReference>
<keyword evidence="1" id="KW-0808">Transferase</keyword>
<reference evidence="4" key="1">
    <citation type="journal article" date="2019" name="Int. J. Syst. Evol. Microbiol.">
        <title>The Global Catalogue of Microorganisms (GCM) 10K type strain sequencing project: providing services to taxonomists for standard genome sequencing and annotation.</title>
        <authorList>
            <consortium name="The Broad Institute Genomics Platform"/>
            <consortium name="The Broad Institute Genome Sequencing Center for Infectious Disease"/>
            <person name="Wu L."/>
            <person name="Ma J."/>
        </authorList>
    </citation>
    <scope>NUCLEOTIDE SEQUENCE [LARGE SCALE GENOMIC DNA]</scope>
    <source>
        <strain evidence="4">JCM 17217</strain>
    </source>
</reference>
<dbReference type="GO" id="GO:0008168">
    <property type="term" value="F:methyltransferase activity"/>
    <property type="evidence" value="ECO:0007669"/>
    <property type="project" value="UniProtKB-KW"/>
</dbReference>